<evidence type="ECO:0000256" key="2">
    <source>
        <dbReference type="ARBA" id="ARBA00022741"/>
    </source>
</evidence>
<evidence type="ECO:0000256" key="1">
    <source>
        <dbReference type="ARBA" id="ARBA00006611"/>
    </source>
</evidence>
<evidence type="ECO:0000256" key="4">
    <source>
        <dbReference type="SAM" id="MobiDB-lite"/>
    </source>
</evidence>
<dbReference type="InterPro" id="IPR007831">
    <property type="entry name" value="T2SS_GspE_N"/>
</dbReference>
<proteinExistence type="inferred from homology"/>
<dbReference type="PANTHER" id="PTHR30258:SF1">
    <property type="entry name" value="PROTEIN TRANSPORT PROTEIN HOFB HOMOLOG"/>
    <property type="match status" value="1"/>
</dbReference>
<accession>A0A1F5BV66</accession>
<dbReference type="SUPFAM" id="SSF52540">
    <property type="entry name" value="P-loop containing nucleoside triphosphate hydrolases"/>
    <property type="match status" value="1"/>
</dbReference>
<dbReference type="InterPro" id="IPR001482">
    <property type="entry name" value="T2SS/T4SS_dom"/>
</dbReference>
<dbReference type="InterPro" id="IPR037257">
    <property type="entry name" value="T2SS_E_N_sf"/>
</dbReference>
<feature type="domain" description="Type II secretion system protein GspE N-terminal" evidence="6">
    <location>
        <begin position="60"/>
        <end position="145"/>
    </location>
</feature>
<gene>
    <name evidence="7" type="ORF">A2988_03190</name>
</gene>
<sequence>MRVEPEQLSAFLLDAGLVKQEQLVEAQHEAAQSGKKLGAVLLEKKIVSQEELVKLEAYILGIPFVNLEKDTIPPDVLHIIPEPIARKYSVVAFRRKGSELEVAMTDPEDIQTIEFIRKKANLTILPRLTNAASIAATLKQYQESIEQEFSSLFGVEGGGEGGAPKEGEESGSLEGKIITGSREDDGEGGTKAEDLAKAAEDLPVIKIVDSLFHHSIIQNASDIHIEPTDKDVVVRYRIDGILHDAMVLPKKLQDGIVARIKVLSNLRLDEHRLPQDGRFKIEGGEYKISFRVSMIPVYDGEKIVMRLLREETHANTLESLGIHNETLERIHRAIRRPSGMFLVTGPTGSGKTTTLYTALEILNTPEVNISTVEDPVEYRMPRVNQTQVKPTIGLTFAAGLRALLRQDPNVIMVGEIRDTETASLAVNAALTGHLVLSTLHTNSAAGAFPRLIDMGVESFLIASTVNAILAQRLVRRLTVEKEKYHLTEDQIKNLKDLFDIGEILEIMKKEKAVSPSATWETIDFYKAKPTKEAPSGYKGRVGIYEVIEVSDTIKDMILKHAEFTEIERAAKKAGMITMVQDAFIKAASGYTSLEEILRVATE</sequence>
<dbReference type="SUPFAM" id="SSF160246">
    <property type="entry name" value="EspE N-terminal domain-like"/>
    <property type="match status" value="1"/>
</dbReference>
<dbReference type="Gene3D" id="3.30.300.160">
    <property type="entry name" value="Type II secretion system, protein E, N-terminal domain"/>
    <property type="match status" value="1"/>
</dbReference>
<dbReference type="PANTHER" id="PTHR30258">
    <property type="entry name" value="TYPE II SECRETION SYSTEM PROTEIN GSPE-RELATED"/>
    <property type="match status" value="1"/>
</dbReference>
<comment type="caution">
    <text evidence="7">The sequence shown here is derived from an EMBL/GenBank/DDBJ whole genome shotgun (WGS) entry which is preliminary data.</text>
</comment>
<dbReference type="GO" id="GO:0005886">
    <property type="term" value="C:plasma membrane"/>
    <property type="evidence" value="ECO:0007669"/>
    <property type="project" value="TreeGrafter"/>
</dbReference>
<name>A0A1F5BV66_9BACT</name>
<dbReference type="STRING" id="1797298.A2988_03190"/>
<comment type="similarity">
    <text evidence="1">Belongs to the GSP E family.</text>
</comment>
<evidence type="ECO:0000259" key="6">
    <source>
        <dbReference type="Pfam" id="PF05157"/>
    </source>
</evidence>
<organism evidence="7 8">
    <name type="scientific">Candidatus Azambacteria bacterium RIFCSPLOWO2_01_FULL_46_25</name>
    <dbReference type="NCBI Taxonomy" id="1797298"/>
    <lineage>
        <taxon>Bacteria</taxon>
        <taxon>Candidatus Azamiibacteriota</taxon>
    </lineage>
</organism>
<protein>
    <recommendedName>
        <fullName evidence="9">AAA+ ATPase domain-containing protein</fullName>
    </recommendedName>
</protein>
<evidence type="ECO:0000313" key="7">
    <source>
        <dbReference type="EMBL" id="OGD34497.1"/>
    </source>
</evidence>
<feature type="region of interest" description="Disordered" evidence="4">
    <location>
        <begin position="156"/>
        <end position="190"/>
    </location>
</feature>
<dbReference type="Pfam" id="PF05157">
    <property type="entry name" value="MshEN"/>
    <property type="match status" value="1"/>
</dbReference>
<dbReference type="CDD" id="cd01129">
    <property type="entry name" value="PulE-GspE-like"/>
    <property type="match status" value="1"/>
</dbReference>
<keyword evidence="2" id="KW-0547">Nucleotide-binding</keyword>
<dbReference type="GO" id="GO:0016887">
    <property type="term" value="F:ATP hydrolysis activity"/>
    <property type="evidence" value="ECO:0007669"/>
    <property type="project" value="TreeGrafter"/>
</dbReference>
<dbReference type="Gene3D" id="3.40.50.300">
    <property type="entry name" value="P-loop containing nucleotide triphosphate hydrolases"/>
    <property type="match status" value="1"/>
</dbReference>
<evidence type="ECO:0000313" key="8">
    <source>
        <dbReference type="Proteomes" id="UP000176650"/>
    </source>
</evidence>
<evidence type="ECO:0000256" key="3">
    <source>
        <dbReference type="ARBA" id="ARBA00022840"/>
    </source>
</evidence>
<feature type="domain" description="Bacterial type II secretion system protein E" evidence="5">
    <location>
        <begin position="198"/>
        <end position="598"/>
    </location>
</feature>
<reference evidence="7 8" key="1">
    <citation type="journal article" date="2016" name="Nat. Commun.">
        <title>Thousands of microbial genomes shed light on interconnected biogeochemical processes in an aquifer system.</title>
        <authorList>
            <person name="Anantharaman K."/>
            <person name="Brown C.T."/>
            <person name="Hug L.A."/>
            <person name="Sharon I."/>
            <person name="Castelle C.J."/>
            <person name="Probst A.J."/>
            <person name="Thomas B.C."/>
            <person name="Singh A."/>
            <person name="Wilkins M.J."/>
            <person name="Karaoz U."/>
            <person name="Brodie E.L."/>
            <person name="Williams K.H."/>
            <person name="Hubbard S.S."/>
            <person name="Banfield J.F."/>
        </authorList>
    </citation>
    <scope>NUCLEOTIDE SEQUENCE [LARGE SCALE GENOMIC DNA]</scope>
</reference>
<dbReference type="GO" id="GO:0005524">
    <property type="term" value="F:ATP binding"/>
    <property type="evidence" value="ECO:0007669"/>
    <property type="project" value="UniProtKB-KW"/>
</dbReference>
<dbReference type="AlphaFoldDB" id="A0A1F5BV66"/>
<evidence type="ECO:0000259" key="5">
    <source>
        <dbReference type="Pfam" id="PF00437"/>
    </source>
</evidence>
<dbReference type="EMBL" id="MEYS01000001">
    <property type="protein sequence ID" value="OGD34497.1"/>
    <property type="molecule type" value="Genomic_DNA"/>
</dbReference>
<dbReference type="Proteomes" id="UP000176650">
    <property type="component" value="Unassembled WGS sequence"/>
</dbReference>
<dbReference type="InterPro" id="IPR027417">
    <property type="entry name" value="P-loop_NTPase"/>
</dbReference>
<dbReference type="Pfam" id="PF00437">
    <property type="entry name" value="T2SSE"/>
    <property type="match status" value="1"/>
</dbReference>
<dbReference type="Gene3D" id="3.30.450.90">
    <property type="match status" value="1"/>
</dbReference>
<keyword evidence="3" id="KW-0067">ATP-binding</keyword>
<evidence type="ECO:0008006" key="9">
    <source>
        <dbReference type="Google" id="ProtNLM"/>
    </source>
</evidence>